<dbReference type="RefSeq" id="XP_060292651.1">
    <property type="nucleotide sequence ID" value="XM_060440273.1"/>
</dbReference>
<evidence type="ECO:0000313" key="2">
    <source>
        <dbReference type="EMBL" id="KAK0709347.1"/>
    </source>
</evidence>
<dbReference type="AlphaFoldDB" id="A0AA40A4Y2"/>
<sequence>MDPLGLLPAELVSLPMKRIGGLHPRIWMRVFEYLVPEPVHSDPGYLNMDQSSRSAAGEWQDFFEDREDLRSLCLVNKHFDQMARPLLMRNVFISNEYATLGRLLELLVSRPELVKYIRSFQTDVSDNKSEYQFEFEGWWFLRRRLLLTAKNLMRVTLMGVLAMAENVETLSLRFAHPFDTYSEGLWKWFINYDEVLTSQLAPRFSPAALTKINVEYGFFPRGGSVVTFDQFSRIEETKFTHLLTDWGAAMPNTVFSRILCMPRNILRLNAMEHVDMATFLDGLKRLPSFAPLTKHLDGLARIGSMAKHLATKYLAADAQRDLAKLLKLIERQRSRGRPIVKAKRWTVDLVDLPINVDLPWNKMIGEDLLELNMIARQGYLQYSPGDLVVALARVRFYGLFVPTTYSDTLEGYHEHVRLGLGPSFELYGPELQTPGLECPRLREATLSIDRFLGLFRHFGAVWRDYARYHGSTPGGPPTNWSADPSTPALSTGQPTDRDPLPILLQSYSDLLPASLEQLTLVGWMAAPATAHARIEARRRAGHHALLEMPPERGPVHCTIGLLLVALAPYMRDWMPRLKKMVLRFEGWGSPRDDAWWREFCHLDMPEVPRGVFDAVKKPLDTLIDAYKAVDMEVAFLVAGDWYCDGIMNEDHPDHDDDCHMNSRFRDDEGDGDGGDGDGGDGDCGGDDCSGDDGGSDDGGGDDGGDADPAEGSNKPAKATDPTKKDPAEGSKEPATAQDQEDPTEEEEEVDPAADCNLAYEGDEGDWSEHDVVMHNMCRNKRRKKDDEFC</sequence>
<dbReference type="EMBL" id="JAUIRO010000006">
    <property type="protein sequence ID" value="KAK0709347.1"/>
    <property type="molecule type" value="Genomic_DNA"/>
</dbReference>
<evidence type="ECO:0000256" key="1">
    <source>
        <dbReference type="SAM" id="MobiDB-lite"/>
    </source>
</evidence>
<organism evidence="2 3">
    <name type="scientific">Lasiosphaeria miniovina</name>
    <dbReference type="NCBI Taxonomy" id="1954250"/>
    <lineage>
        <taxon>Eukaryota</taxon>
        <taxon>Fungi</taxon>
        <taxon>Dikarya</taxon>
        <taxon>Ascomycota</taxon>
        <taxon>Pezizomycotina</taxon>
        <taxon>Sordariomycetes</taxon>
        <taxon>Sordariomycetidae</taxon>
        <taxon>Sordariales</taxon>
        <taxon>Lasiosphaeriaceae</taxon>
        <taxon>Lasiosphaeria</taxon>
    </lineage>
</organism>
<feature type="compositionally biased region" description="Basic and acidic residues" evidence="1">
    <location>
        <begin position="720"/>
        <end position="731"/>
    </location>
</feature>
<feature type="compositionally biased region" description="Polar residues" evidence="1">
    <location>
        <begin position="478"/>
        <end position="494"/>
    </location>
</feature>
<proteinExistence type="predicted"/>
<name>A0AA40A4Y2_9PEZI</name>
<accession>A0AA40A4Y2</accession>
<feature type="region of interest" description="Disordered" evidence="1">
    <location>
        <begin position="658"/>
        <end position="767"/>
    </location>
</feature>
<feature type="compositionally biased region" description="Acidic residues" evidence="1">
    <location>
        <begin position="667"/>
        <end position="708"/>
    </location>
</feature>
<gene>
    <name evidence="2" type="ORF">B0T26DRAFT_678784</name>
</gene>
<feature type="region of interest" description="Disordered" evidence="1">
    <location>
        <begin position="475"/>
        <end position="495"/>
    </location>
</feature>
<comment type="caution">
    <text evidence="2">The sequence shown here is derived from an EMBL/GenBank/DDBJ whole genome shotgun (WGS) entry which is preliminary data.</text>
</comment>
<feature type="compositionally biased region" description="Acidic residues" evidence="1">
    <location>
        <begin position="738"/>
        <end position="751"/>
    </location>
</feature>
<dbReference type="GeneID" id="85323543"/>
<keyword evidence="3" id="KW-1185">Reference proteome</keyword>
<protein>
    <submittedName>
        <fullName evidence="2">Uncharacterized protein</fullName>
    </submittedName>
</protein>
<dbReference type="Proteomes" id="UP001172101">
    <property type="component" value="Unassembled WGS sequence"/>
</dbReference>
<reference evidence="2" key="1">
    <citation type="submission" date="2023-06" db="EMBL/GenBank/DDBJ databases">
        <title>Genome-scale phylogeny and comparative genomics of the fungal order Sordariales.</title>
        <authorList>
            <consortium name="Lawrence Berkeley National Laboratory"/>
            <person name="Hensen N."/>
            <person name="Bonometti L."/>
            <person name="Westerberg I."/>
            <person name="Brannstrom I.O."/>
            <person name="Guillou S."/>
            <person name="Cros-Aarteil S."/>
            <person name="Calhoun S."/>
            <person name="Haridas S."/>
            <person name="Kuo A."/>
            <person name="Mondo S."/>
            <person name="Pangilinan J."/>
            <person name="Riley R."/>
            <person name="LaButti K."/>
            <person name="Andreopoulos B."/>
            <person name="Lipzen A."/>
            <person name="Chen C."/>
            <person name="Yanf M."/>
            <person name="Daum C."/>
            <person name="Ng V."/>
            <person name="Clum A."/>
            <person name="Steindorff A."/>
            <person name="Ohm R."/>
            <person name="Martin F."/>
            <person name="Silar P."/>
            <person name="Natvig D."/>
            <person name="Lalanne C."/>
            <person name="Gautier V."/>
            <person name="Ament-velasquez S.L."/>
            <person name="Kruys A."/>
            <person name="Hutchinson M.I."/>
            <person name="Powell A.J."/>
            <person name="Barry K."/>
            <person name="Miller A.N."/>
            <person name="Grigoriev I.V."/>
            <person name="Debuchy R."/>
            <person name="Gladieux P."/>
            <person name="Thoren M.H."/>
            <person name="Johannesson H."/>
        </authorList>
    </citation>
    <scope>NUCLEOTIDE SEQUENCE</scope>
    <source>
        <strain evidence="2">SMH2392-1A</strain>
    </source>
</reference>
<evidence type="ECO:0000313" key="3">
    <source>
        <dbReference type="Proteomes" id="UP001172101"/>
    </source>
</evidence>